<dbReference type="AlphaFoldDB" id="A0A7V6A285"/>
<dbReference type="Gene3D" id="3.40.30.10">
    <property type="entry name" value="Glutaredoxin"/>
    <property type="match status" value="1"/>
</dbReference>
<keyword evidence="7" id="KW-0411">Iron-sulfur</keyword>
<evidence type="ECO:0000256" key="7">
    <source>
        <dbReference type="ARBA" id="ARBA00023014"/>
    </source>
</evidence>
<evidence type="ECO:0000256" key="1">
    <source>
        <dbReference type="ARBA" id="ARBA00007523"/>
    </source>
</evidence>
<dbReference type="PROSITE" id="PS00645">
    <property type="entry name" value="COMPLEX1_51K_2"/>
    <property type="match status" value="1"/>
</dbReference>
<dbReference type="Pfam" id="PF01257">
    <property type="entry name" value="2Fe-2S_thioredx"/>
    <property type="match status" value="1"/>
</dbReference>
<keyword evidence="4" id="KW-0001">2Fe-2S</keyword>
<proteinExistence type="inferred from homology"/>
<dbReference type="InterPro" id="IPR036249">
    <property type="entry name" value="Thioredoxin-like_sf"/>
</dbReference>
<feature type="domain" description="NADH-ubiquinone oxidoreductase 51kDa subunit iron-sulphur binding" evidence="9">
    <location>
        <begin position="517"/>
        <end position="562"/>
    </location>
</feature>
<organism evidence="10">
    <name type="scientific">Desulfobacca acetoxidans</name>
    <dbReference type="NCBI Taxonomy" id="60893"/>
    <lineage>
        <taxon>Bacteria</taxon>
        <taxon>Pseudomonadati</taxon>
        <taxon>Thermodesulfobacteriota</taxon>
        <taxon>Desulfobaccia</taxon>
        <taxon>Desulfobaccales</taxon>
        <taxon>Desulfobaccaceae</taxon>
        <taxon>Desulfobacca</taxon>
    </lineage>
</organism>
<dbReference type="EMBL" id="DTGR01000066">
    <property type="protein sequence ID" value="HHS28912.1"/>
    <property type="molecule type" value="Genomic_DNA"/>
</dbReference>
<dbReference type="GO" id="GO:0046872">
    <property type="term" value="F:metal ion binding"/>
    <property type="evidence" value="ECO:0007669"/>
    <property type="project" value="UniProtKB-KW"/>
</dbReference>
<evidence type="ECO:0000256" key="4">
    <source>
        <dbReference type="ARBA" id="ARBA00022714"/>
    </source>
</evidence>
<evidence type="ECO:0000259" key="9">
    <source>
        <dbReference type="SMART" id="SM00928"/>
    </source>
</evidence>
<dbReference type="InterPro" id="IPR001949">
    <property type="entry name" value="NADH-UbQ_OxRdtase_51kDa_CS"/>
</dbReference>
<keyword evidence="3" id="KW-0004">4Fe-4S</keyword>
<dbReference type="GO" id="GO:0010181">
    <property type="term" value="F:FMN binding"/>
    <property type="evidence" value="ECO:0007669"/>
    <property type="project" value="InterPro"/>
</dbReference>
<evidence type="ECO:0000256" key="3">
    <source>
        <dbReference type="ARBA" id="ARBA00022485"/>
    </source>
</evidence>
<sequence>MTPLGPCVSAPNIQLGQEICDRIQAAVARHRGRIGNLLPVLQDVQKIMGYTCLEIQEVLAAELNVPGCRVFDTLSFYSMAAWQPKGRHIIRLCHSPCCHVMGSDNIIEALEEELGVKVGEMTPDNLFTLELSSCLGVCEVAPAMQIDEVVYGNLNREKLRQILASYRDKQVPDYRQLPYSTRDFREFTQGPHEPVLLNNVGLIDPMSLDDYLARGGYEALKKAVTGMTPEEVIDTVQASGLRGRGGAGFPTGLKWSFTRPLAATPKYVICNADEGEPGTIKDRYLMEGDPHKVLEGLALAAYAVGANQGFIYCRGEYYLSQHRLQNAIDQATARGFLGDNLFGTGFSFNVELRSGFGSYVCGEETALIESLEGKRGFPRLKPPFPGVSGLLKKPTVVNNVETLANLPAIIIRGADWYKSLGTADTPGTKIYQVIGHVNTPQIVEAPVGLTLRELIDTCGGGVREGRTFKMCQTGGASGGLVTAAALDVPMDFGSLAKVGGALGSGTILVLDDSTCVVDFLKSIAEFFAHESCGQCTPCREGTAWFQTYLTNFSRGKGNLGDLAFLERLAATMQDASFCPLGQSAPTPFLSALKHFRPEIEEHLIKKTCRAGVCSFE</sequence>
<comment type="cofactor">
    <cofactor evidence="8">
        <name>[2Fe-2S] cluster</name>
        <dbReference type="ChEBI" id="CHEBI:190135"/>
    </cofactor>
</comment>
<dbReference type="PROSITE" id="PS01099">
    <property type="entry name" value="COMPLEX1_24K"/>
    <property type="match status" value="1"/>
</dbReference>
<dbReference type="SUPFAM" id="SSF140490">
    <property type="entry name" value="Nqo1C-terminal domain-like"/>
    <property type="match status" value="1"/>
</dbReference>
<dbReference type="Gene3D" id="6.10.250.1450">
    <property type="match status" value="1"/>
</dbReference>
<dbReference type="SUPFAM" id="SSF142019">
    <property type="entry name" value="Nqo1 FMN-binding domain-like"/>
    <property type="match status" value="1"/>
</dbReference>
<dbReference type="InterPro" id="IPR037225">
    <property type="entry name" value="Nuo51_FMN-bd_sf"/>
</dbReference>
<dbReference type="InterPro" id="IPR011538">
    <property type="entry name" value="Nuo51_FMN-bd"/>
</dbReference>
<evidence type="ECO:0000256" key="8">
    <source>
        <dbReference type="ARBA" id="ARBA00034078"/>
    </source>
</evidence>
<comment type="similarity">
    <text evidence="1">Belongs to the complex I 51 kDa subunit family.</text>
</comment>
<comment type="caution">
    <text evidence="10">The sequence shown here is derived from an EMBL/GenBank/DDBJ whole genome shotgun (WGS) entry which is preliminary data.</text>
</comment>
<accession>A0A7V6A285</accession>
<dbReference type="SUPFAM" id="SSF52833">
    <property type="entry name" value="Thioredoxin-like"/>
    <property type="match status" value="1"/>
</dbReference>
<dbReference type="SUPFAM" id="SSF142984">
    <property type="entry name" value="Nqo1 middle domain-like"/>
    <property type="match status" value="1"/>
</dbReference>
<dbReference type="GO" id="GO:0051537">
    <property type="term" value="F:2 iron, 2 sulfur cluster binding"/>
    <property type="evidence" value="ECO:0007669"/>
    <property type="project" value="UniProtKB-KW"/>
</dbReference>
<dbReference type="Pfam" id="PF01512">
    <property type="entry name" value="Complex1_51K"/>
    <property type="match status" value="1"/>
</dbReference>
<dbReference type="Pfam" id="PF10589">
    <property type="entry name" value="NADH_4Fe-4S"/>
    <property type="match status" value="1"/>
</dbReference>
<dbReference type="InterPro" id="IPR037207">
    <property type="entry name" value="Nuop51_4Fe4S-bd_sf"/>
</dbReference>
<dbReference type="PANTHER" id="PTHR43578">
    <property type="entry name" value="NADH-QUINONE OXIDOREDUCTASE SUBUNIT F"/>
    <property type="match status" value="1"/>
</dbReference>
<dbReference type="PANTHER" id="PTHR43578:SF3">
    <property type="entry name" value="NADH-QUINONE OXIDOREDUCTASE SUBUNIT F"/>
    <property type="match status" value="1"/>
</dbReference>
<dbReference type="NCBIfam" id="NF010120">
    <property type="entry name" value="PRK13596.1"/>
    <property type="match status" value="1"/>
</dbReference>
<comment type="similarity">
    <text evidence="2">Belongs to the complex I 24 kDa subunit family.</text>
</comment>
<evidence type="ECO:0000313" key="10">
    <source>
        <dbReference type="EMBL" id="HHS28912.1"/>
    </source>
</evidence>
<dbReference type="Gene3D" id="1.20.1440.230">
    <property type="entry name" value="NADH-ubiquinone oxidoreductase 51kDa subunit, iron-sulphur binding domain"/>
    <property type="match status" value="1"/>
</dbReference>
<dbReference type="Gene3D" id="3.40.50.11540">
    <property type="entry name" value="NADH-ubiquinone oxidoreductase 51kDa subunit"/>
    <property type="match status" value="1"/>
</dbReference>
<dbReference type="Gene3D" id="3.10.20.600">
    <property type="match status" value="1"/>
</dbReference>
<evidence type="ECO:0000256" key="5">
    <source>
        <dbReference type="ARBA" id="ARBA00022723"/>
    </source>
</evidence>
<dbReference type="SMART" id="SM00928">
    <property type="entry name" value="NADH_4Fe-4S"/>
    <property type="match status" value="1"/>
</dbReference>
<dbReference type="Pfam" id="PF10531">
    <property type="entry name" value="SLBB"/>
    <property type="match status" value="1"/>
</dbReference>
<dbReference type="InterPro" id="IPR041921">
    <property type="entry name" value="NuoE_N"/>
</dbReference>
<evidence type="ECO:0000256" key="2">
    <source>
        <dbReference type="ARBA" id="ARBA00010643"/>
    </source>
</evidence>
<dbReference type="Gene3D" id="1.10.10.1590">
    <property type="entry name" value="NADH-quinone oxidoreductase subunit E"/>
    <property type="match status" value="1"/>
</dbReference>
<dbReference type="CDD" id="cd03064">
    <property type="entry name" value="TRX_Fd_NuoE"/>
    <property type="match status" value="1"/>
</dbReference>
<reference evidence="10" key="1">
    <citation type="journal article" date="2020" name="mSystems">
        <title>Genome- and Community-Level Interaction Insights into Carbon Utilization and Element Cycling Functions of Hydrothermarchaeota in Hydrothermal Sediment.</title>
        <authorList>
            <person name="Zhou Z."/>
            <person name="Liu Y."/>
            <person name="Xu W."/>
            <person name="Pan J."/>
            <person name="Luo Z.H."/>
            <person name="Li M."/>
        </authorList>
    </citation>
    <scope>NUCLEOTIDE SEQUENCE [LARGE SCALE GENOMIC DNA]</scope>
    <source>
        <strain evidence="10">SpSt-767</strain>
    </source>
</reference>
<dbReference type="InterPro" id="IPR042128">
    <property type="entry name" value="NuoE_dom"/>
</dbReference>
<dbReference type="InterPro" id="IPR019554">
    <property type="entry name" value="Soluble_ligand-bd"/>
</dbReference>
<name>A0A7V6A285_9BACT</name>
<dbReference type="GO" id="GO:0051539">
    <property type="term" value="F:4 iron, 4 sulfur cluster binding"/>
    <property type="evidence" value="ECO:0007669"/>
    <property type="project" value="UniProtKB-KW"/>
</dbReference>
<dbReference type="FunFam" id="3.40.50.11540:FF:000001">
    <property type="entry name" value="NADH dehydrogenase [ubiquinone] flavoprotein 1, mitochondrial"/>
    <property type="match status" value="1"/>
</dbReference>
<protein>
    <submittedName>
        <fullName evidence="10">NADH-quinone oxidoreductase subunit NuoF</fullName>
    </submittedName>
</protein>
<keyword evidence="6" id="KW-0408">Iron</keyword>
<gene>
    <name evidence="10" type="primary">nuoF</name>
    <name evidence="10" type="ORF">ENV52_04340</name>
</gene>
<dbReference type="InterPro" id="IPR019575">
    <property type="entry name" value="Nuop51_4Fe4S-bd"/>
</dbReference>
<dbReference type="InterPro" id="IPR002023">
    <property type="entry name" value="NuoE-like"/>
</dbReference>
<dbReference type="FunFam" id="1.20.1440.230:FF:000001">
    <property type="entry name" value="Mitochondrial NADH dehydrogenase flavoprotein 1"/>
    <property type="match status" value="1"/>
</dbReference>
<keyword evidence="5" id="KW-0479">Metal-binding</keyword>
<dbReference type="GO" id="GO:0008137">
    <property type="term" value="F:NADH dehydrogenase (ubiquinone) activity"/>
    <property type="evidence" value="ECO:0007669"/>
    <property type="project" value="InterPro"/>
</dbReference>
<evidence type="ECO:0000256" key="6">
    <source>
        <dbReference type="ARBA" id="ARBA00023004"/>
    </source>
</evidence>
<dbReference type="GO" id="GO:0016491">
    <property type="term" value="F:oxidoreductase activity"/>
    <property type="evidence" value="ECO:0007669"/>
    <property type="project" value="InterPro"/>
</dbReference>